<gene>
    <name evidence="9" type="ORF">VZC37_13975</name>
</gene>
<dbReference type="SUPFAM" id="SSF103473">
    <property type="entry name" value="MFS general substrate transporter"/>
    <property type="match status" value="1"/>
</dbReference>
<dbReference type="InterPro" id="IPR020846">
    <property type="entry name" value="MFS_dom"/>
</dbReference>
<evidence type="ECO:0000256" key="4">
    <source>
        <dbReference type="ARBA" id="ARBA00022692"/>
    </source>
</evidence>
<evidence type="ECO:0000256" key="2">
    <source>
        <dbReference type="ARBA" id="ARBA00022448"/>
    </source>
</evidence>
<feature type="transmembrane region" description="Helical" evidence="7">
    <location>
        <begin position="204"/>
        <end position="223"/>
    </location>
</feature>
<proteinExistence type="predicted"/>
<comment type="caution">
    <text evidence="9">The sequence shown here is derived from an EMBL/GenBank/DDBJ whole genome shotgun (WGS) entry which is preliminary data.</text>
</comment>
<organism evidence="9 10">
    <name type="scientific">Gordonia sesuvii</name>
    <dbReference type="NCBI Taxonomy" id="3116777"/>
    <lineage>
        <taxon>Bacteria</taxon>
        <taxon>Bacillati</taxon>
        <taxon>Actinomycetota</taxon>
        <taxon>Actinomycetes</taxon>
        <taxon>Mycobacteriales</taxon>
        <taxon>Gordoniaceae</taxon>
        <taxon>Gordonia</taxon>
    </lineage>
</organism>
<dbReference type="PANTHER" id="PTHR42718:SF47">
    <property type="entry name" value="METHYL VIOLOGEN RESISTANCE PROTEIN SMVA"/>
    <property type="match status" value="1"/>
</dbReference>
<feature type="transmembrane region" description="Helical" evidence="7">
    <location>
        <begin position="478"/>
        <end position="501"/>
    </location>
</feature>
<feature type="transmembrane region" description="Helical" evidence="7">
    <location>
        <begin position="142"/>
        <end position="162"/>
    </location>
</feature>
<evidence type="ECO:0000256" key="7">
    <source>
        <dbReference type="SAM" id="Phobius"/>
    </source>
</evidence>
<feature type="transmembrane region" description="Helical" evidence="7">
    <location>
        <begin position="275"/>
        <end position="296"/>
    </location>
</feature>
<evidence type="ECO:0000256" key="1">
    <source>
        <dbReference type="ARBA" id="ARBA00004651"/>
    </source>
</evidence>
<evidence type="ECO:0000313" key="10">
    <source>
        <dbReference type="Proteomes" id="UP001347146"/>
    </source>
</evidence>
<dbReference type="InterPro" id="IPR011701">
    <property type="entry name" value="MFS"/>
</dbReference>
<feature type="transmembrane region" description="Helical" evidence="7">
    <location>
        <begin position="235"/>
        <end position="254"/>
    </location>
</feature>
<keyword evidence="3" id="KW-1003">Cell membrane</keyword>
<feature type="transmembrane region" description="Helical" evidence="7">
    <location>
        <begin position="109"/>
        <end position="130"/>
    </location>
</feature>
<dbReference type="Gene3D" id="1.20.1250.20">
    <property type="entry name" value="MFS general substrate transporter like domains"/>
    <property type="match status" value="1"/>
</dbReference>
<dbReference type="PANTHER" id="PTHR42718">
    <property type="entry name" value="MAJOR FACILITATOR SUPERFAMILY MULTIDRUG TRANSPORTER MFSC"/>
    <property type="match status" value="1"/>
</dbReference>
<dbReference type="RefSeq" id="WP_330433192.1">
    <property type="nucleotide sequence ID" value="NZ_JAZDUF010000004.1"/>
</dbReference>
<comment type="subcellular location">
    <subcellularLocation>
        <location evidence="1">Cell membrane</location>
        <topology evidence="1">Multi-pass membrane protein</topology>
    </subcellularLocation>
</comment>
<evidence type="ECO:0000256" key="3">
    <source>
        <dbReference type="ARBA" id="ARBA00022475"/>
    </source>
</evidence>
<feature type="transmembrane region" description="Helical" evidence="7">
    <location>
        <begin position="316"/>
        <end position="334"/>
    </location>
</feature>
<feature type="domain" description="Major facilitator superfamily (MFS) profile" evidence="8">
    <location>
        <begin position="18"/>
        <end position="505"/>
    </location>
</feature>
<feature type="transmembrane region" description="Helical" evidence="7">
    <location>
        <begin position="53"/>
        <end position="72"/>
    </location>
</feature>
<dbReference type="Pfam" id="PF07690">
    <property type="entry name" value="MFS_1"/>
    <property type="match status" value="1"/>
</dbReference>
<feature type="transmembrane region" description="Helical" evidence="7">
    <location>
        <begin position="21"/>
        <end position="41"/>
    </location>
</feature>
<keyword evidence="6 7" id="KW-0472">Membrane</keyword>
<keyword evidence="4 7" id="KW-0812">Transmembrane</keyword>
<evidence type="ECO:0000313" key="9">
    <source>
        <dbReference type="EMBL" id="MEE3851449.1"/>
    </source>
</evidence>
<feature type="transmembrane region" description="Helical" evidence="7">
    <location>
        <begin position="168"/>
        <end position="192"/>
    </location>
</feature>
<sequence>MGTSRVVDDVADRRTWAGLGLLAFPMLMVAGDLTILFFAMPTITADLSPTATQVSWIVHVYGFVIAGFLVTMGRLGDRIGPRRLLLIGSSAFGIASLTAAFAPTATMLIASRAVLGVAGATLMPSLFSLLRVMFVDDQQRRVAIAAMMSAFSVGGAIGPLVGGALLQWFWWGSVFLVNVPIVILVVVGGSFLLPERDDRQRARLDPTSVVLSVTGTLAVVYGMQQVADSYGVEGVSMADLGIVVVGALVLVVFVRRQLRSSDPLFDFALLRNRPIGSSLAVILLCGIALVGTFYLLTQYLQWVVGLSPFTASLWTIPYIAANIVGFSLAPVLAAKVRSGSIILVGLAFGAIGLGMTALIAEAAGSTVAVMAAFAVAALGQGLAFALLSDRIISGAPLDRAGSAAAAQEVSGELGTALGTALATTLGLVFYRAALPTAAPESDSGAILQVRDGIHETADVAHGSESVIDIARDAFTSSVAMYSWVATALFAVATIVAAVLLVPEEAGTPDHKSSVR</sequence>
<accession>A0ABU7MEB3</accession>
<evidence type="ECO:0000259" key="8">
    <source>
        <dbReference type="PROSITE" id="PS50850"/>
    </source>
</evidence>
<name>A0ABU7MEB3_9ACTN</name>
<keyword evidence="2" id="KW-0813">Transport</keyword>
<dbReference type="EMBL" id="JAZDUF010000004">
    <property type="protein sequence ID" value="MEE3851449.1"/>
    <property type="molecule type" value="Genomic_DNA"/>
</dbReference>
<feature type="transmembrane region" description="Helical" evidence="7">
    <location>
        <begin position="341"/>
        <end position="360"/>
    </location>
</feature>
<dbReference type="PROSITE" id="PS50850">
    <property type="entry name" value="MFS"/>
    <property type="match status" value="1"/>
</dbReference>
<keyword evidence="10" id="KW-1185">Reference proteome</keyword>
<evidence type="ECO:0000256" key="6">
    <source>
        <dbReference type="ARBA" id="ARBA00023136"/>
    </source>
</evidence>
<dbReference type="Gene3D" id="1.20.1720.10">
    <property type="entry name" value="Multidrug resistance protein D"/>
    <property type="match status" value="1"/>
</dbReference>
<dbReference type="Proteomes" id="UP001347146">
    <property type="component" value="Unassembled WGS sequence"/>
</dbReference>
<keyword evidence="5 7" id="KW-1133">Transmembrane helix</keyword>
<protein>
    <submittedName>
        <fullName evidence="9">MFS transporter</fullName>
    </submittedName>
</protein>
<dbReference type="CDD" id="cd17321">
    <property type="entry name" value="MFS_MMR_MDR_like"/>
    <property type="match status" value="1"/>
</dbReference>
<feature type="transmembrane region" description="Helical" evidence="7">
    <location>
        <begin position="84"/>
        <end position="103"/>
    </location>
</feature>
<evidence type="ECO:0000256" key="5">
    <source>
        <dbReference type="ARBA" id="ARBA00022989"/>
    </source>
</evidence>
<reference evidence="9 10" key="1">
    <citation type="submission" date="2024-01" db="EMBL/GenBank/DDBJ databases">
        <title>Draft genome sequence of Gordonia sp. LSe1-13.</title>
        <authorList>
            <person name="Suphannarot A."/>
            <person name="Mingma R."/>
        </authorList>
    </citation>
    <scope>NUCLEOTIDE SEQUENCE [LARGE SCALE GENOMIC DNA]</scope>
    <source>
        <strain evidence="9 10">LSe1-13</strain>
    </source>
</reference>
<feature type="transmembrane region" description="Helical" evidence="7">
    <location>
        <begin position="366"/>
        <end position="387"/>
    </location>
</feature>
<dbReference type="InterPro" id="IPR036259">
    <property type="entry name" value="MFS_trans_sf"/>
</dbReference>